<dbReference type="NCBIfam" id="TIGR02067">
    <property type="entry name" value="his_9_HisN"/>
    <property type="match status" value="1"/>
</dbReference>
<dbReference type="PRINTS" id="PR00377">
    <property type="entry name" value="IMPHPHTASES"/>
</dbReference>
<accession>A0ABP0WKT1</accession>
<dbReference type="CDD" id="cd01641">
    <property type="entry name" value="Bacterial_IMPase_like_1"/>
    <property type="match status" value="1"/>
</dbReference>
<name>A0ABP0WKT1_9BRYO</name>
<evidence type="ECO:0000256" key="11">
    <source>
        <dbReference type="ARBA" id="ARBA00049158"/>
    </source>
</evidence>
<keyword evidence="8" id="KW-0460">Magnesium</keyword>
<evidence type="ECO:0000256" key="3">
    <source>
        <dbReference type="ARBA" id="ARBA00009759"/>
    </source>
</evidence>
<dbReference type="Gene3D" id="3.40.190.80">
    <property type="match status" value="1"/>
</dbReference>
<evidence type="ECO:0000256" key="5">
    <source>
        <dbReference type="ARBA" id="ARBA00022605"/>
    </source>
</evidence>
<evidence type="ECO:0000313" key="13">
    <source>
        <dbReference type="Proteomes" id="UP001497444"/>
    </source>
</evidence>
<dbReference type="PROSITE" id="PS00629">
    <property type="entry name" value="IMP_1"/>
    <property type="match status" value="1"/>
</dbReference>
<dbReference type="Gene3D" id="3.30.540.10">
    <property type="entry name" value="Fructose-1,6-Bisphosphatase, subunit A, domain 1"/>
    <property type="match status" value="1"/>
</dbReference>
<dbReference type="EC" id="3.1.3.15" evidence="4"/>
<evidence type="ECO:0000256" key="7">
    <source>
        <dbReference type="ARBA" id="ARBA00022801"/>
    </source>
</evidence>
<dbReference type="InterPro" id="IPR020583">
    <property type="entry name" value="Inositol_monoP_metal-BS"/>
</dbReference>
<comment type="cofactor">
    <cofactor evidence="1">
        <name>Mg(2+)</name>
        <dbReference type="ChEBI" id="CHEBI:18420"/>
    </cofactor>
</comment>
<evidence type="ECO:0000256" key="10">
    <source>
        <dbReference type="ARBA" id="ARBA00033209"/>
    </source>
</evidence>
<evidence type="ECO:0000313" key="12">
    <source>
        <dbReference type="EMBL" id="CAK9266110.1"/>
    </source>
</evidence>
<evidence type="ECO:0000256" key="1">
    <source>
        <dbReference type="ARBA" id="ARBA00001946"/>
    </source>
</evidence>
<keyword evidence="5" id="KW-0028">Amino-acid biosynthesis</keyword>
<dbReference type="PANTHER" id="PTHR43200">
    <property type="entry name" value="PHOSPHATASE"/>
    <property type="match status" value="1"/>
</dbReference>
<evidence type="ECO:0000256" key="2">
    <source>
        <dbReference type="ARBA" id="ARBA00004970"/>
    </source>
</evidence>
<dbReference type="SUPFAM" id="SSF56655">
    <property type="entry name" value="Carbohydrate phosphatase"/>
    <property type="match status" value="1"/>
</dbReference>
<dbReference type="PANTHER" id="PTHR43200:SF6">
    <property type="entry name" value="3'(2'),5'-BISPHOSPHATE NUCLEOTIDASE"/>
    <property type="match status" value="1"/>
</dbReference>
<dbReference type="Proteomes" id="UP001497444">
    <property type="component" value="Chromosome 18"/>
</dbReference>
<dbReference type="Pfam" id="PF00459">
    <property type="entry name" value="Inositol_P"/>
    <property type="match status" value="1"/>
</dbReference>
<keyword evidence="9" id="KW-0368">Histidine biosynthesis</keyword>
<keyword evidence="6" id="KW-0479">Metal-binding</keyword>
<protein>
    <recommendedName>
        <fullName evidence="4">histidinol-phosphatase</fullName>
        <ecNumber evidence="4">3.1.3.15</ecNumber>
    </recommendedName>
    <alternativeName>
        <fullName evidence="10">Histidinol-phosphate phosphatase</fullName>
    </alternativeName>
</protein>
<reference evidence="12" key="1">
    <citation type="submission" date="2024-02" db="EMBL/GenBank/DDBJ databases">
        <authorList>
            <consortium name="ELIXIR-Norway"/>
            <consortium name="Elixir Norway"/>
        </authorList>
    </citation>
    <scope>NUCLEOTIDE SEQUENCE</scope>
</reference>
<organism evidence="12 13">
    <name type="scientific">Sphagnum jensenii</name>
    <dbReference type="NCBI Taxonomy" id="128206"/>
    <lineage>
        <taxon>Eukaryota</taxon>
        <taxon>Viridiplantae</taxon>
        <taxon>Streptophyta</taxon>
        <taxon>Embryophyta</taxon>
        <taxon>Bryophyta</taxon>
        <taxon>Sphagnophytina</taxon>
        <taxon>Sphagnopsida</taxon>
        <taxon>Sphagnales</taxon>
        <taxon>Sphagnaceae</taxon>
        <taxon>Sphagnum</taxon>
    </lineage>
</organism>
<dbReference type="InterPro" id="IPR011809">
    <property type="entry name" value="His_9_proposed"/>
</dbReference>
<evidence type="ECO:0000256" key="6">
    <source>
        <dbReference type="ARBA" id="ARBA00022723"/>
    </source>
</evidence>
<proteinExistence type="inferred from homology"/>
<evidence type="ECO:0000256" key="4">
    <source>
        <dbReference type="ARBA" id="ARBA00013085"/>
    </source>
</evidence>
<comment type="pathway">
    <text evidence="2">Amino-acid biosynthesis; L-histidine biosynthesis; L-histidine from 5-phospho-alpha-D-ribose 1-diphosphate: step 8/9.</text>
</comment>
<dbReference type="InterPro" id="IPR051090">
    <property type="entry name" value="Inositol_monoP_superfamily"/>
</dbReference>
<gene>
    <name evidence="12" type="ORF">CSSPJE1EN1_LOCUS11588</name>
</gene>
<dbReference type="EMBL" id="OZ020113">
    <property type="protein sequence ID" value="CAK9266110.1"/>
    <property type="molecule type" value="Genomic_DNA"/>
</dbReference>
<comment type="catalytic activity">
    <reaction evidence="11">
        <text>L-histidinol phosphate + H2O = L-histidinol + phosphate</text>
        <dbReference type="Rhea" id="RHEA:14465"/>
        <dbReference type="ChEBI" id="CHEBI:15377"/>
        <dbReference type="ChEBI" id="CHEBI:43474"/>
        <dbReference type="ChEBI" id="CHEBI:57699"/>
        <dbReference type="ChEBI" id="CHEBI:57980"/>
        <dbReference type="EC" id="3.1.3.15"/>
    </reaction>
</comment>
<keyword evidence="7" id="KW-0378">Hydrolase</keyword>
<comment type="similarity">
    <text evidence="3">Belongs to the inositol monophosphatase superfamily.</text>
</comment>
<sequence length="442" mass="47906">MALALVSGCSVALADIRSSSCPAVLLHSHCEFSSCCPVQVSANKNRTTTTTAAALLAARSLGCLAKSEIARDCCICSCRDEELTLSKPRTQAPMSALTQSGSVCVMTTKKKKKIQDAIMPVPHSGKCWSSKSAVEKKIRGAKSVRVRAEAEHLSAAMVDREEEDKNNKNKEECTREEMEEFVEVANKLADAAGTIIRTYFRTRFDIIDKADTSPVTIADRAAEEAMRTILAECFPTHAIYGEEGGLKMPEGGAKYTWVLDPIDGTKSFITGKPVFGTLIALVREGVPVLGVIDQPVLRERWIGRQGHATTMNGNNIHSRSSCTALKNAYLYTTSPHLFGKSAEEAFIRVRNQVKIPLYGCDCYAYGLLAAGFVDLVVESGLKPYDFLALVPVVEGAGGVITDWHGQRLQWFPDTDLPSAVFEVIAAGSANLHKAAVTALAWR</sequence>
<evidence type="ECO:0000256" key="8">
    <source>
        <dbReference type="ARBA" id="ARBA00022842"/>
    </source>
</evidence>
<dbReference type="InterPro" id="IPR000760">
    <property type="entry name" value="Inositol_monophosphatase-like"/>
</dbReference>
<evidence type="ECO:0000256" key="9">
    <source>
        <dbReference type="ARBA" id="ARBA00023102"/>
    </source>
</evidence>
<keyword evidence="13" id="KW-1185">Reference proteome</keyword>